<evidence type="ECO:0000256" key="4">
    <source>
        <dbReference type="ARBA" id="ARBA00022737"/>
    </source>
</evidence>
<comment type="caution">
    <text evidence="11">The sequence shown here is derived from an EMBL/GenBank/DDBJ whole genome shotgun (WGS) entry which is preliminary data.</text>
</comment>
<protein>
    <submittedName>
        <fullName evidence="11">ICAM3 protein</fullName>
    </submittedName>
</protein>
<keyword evidence="7" id="KW-0472">Membrane</keyword>
<name>A0A7L0SFS4_GLABR</name>
<dbReference type="GO" id="GO:0098609">
    <property type="term" value="P:cell-cell adhesion"/>
    <property type="evidence" value="ECO:0007669"/>
    <property type="project" value="InterPro"/>
</dbReference>
<evidence type="ECO:0000256" key="10">
    <source>
        <dbReference type="ARBA" id="ARBA00023319"/>
    </source>
</evidence>
<feature type="non-terminal residue" evidence="11">
    <location>
        <position position="1"/>
    </location>
</feature>
<evidence type="ECO:0000256" key="9">
    <source>
        <dbReference type="ARBA" id="ARBA00023180"/>
    </source>
</evidence>
<evidence type="ECO:0000256" key="3">
    <source>
        <dbReference type="ARBA" id="ARBA00022729"/>
    </source>
</evidence>
<gene>
    <name evidence="11" type="primary">Icam3</name>
    <name evidence="11" type="ORF">GLABRA_R15613</name>
</gene>
<keyword evidence="6" id="KW-1133">Transmembrane helix</keyword>
<evidence type="ECO:0000313" key="11">
    <source>
        <dbReference type="EMBL" id="NXL40468.1"/>
    </source>
</evidence>
<evidence type="ECO:0000256" key="6">
    <source>
        <dbReference type="ARBA" id="ARBA00022989"/>
    </source>
</evidence>
<evidence type="ECO:0000313" key="12">
    <source>
        <dbReference type="Proteomes" id="UP000591073"/>
    </source>
</evidence>
<evidence type="ECO:0000256" key="5">
    <source>
        <dbReference type="ARBA" id="ARBA00022889"/>
    </source>
</evidence>
<dbReference type="OrthoDB" id="5843397at2759"/>
<accession>A0A7L0SFS4</accession>
<evidence type="ECO:0000256" key="8">
    <source>
        <dbReference type="ARBA" id="ARBA00023157"/>
    </source>
</evidence>
<dbReference type="AlphaFoldDB" id="A0A7L0SFS4"/>
<dbReference type="InterPro" id="IPR013783">
    <property type="entry name" value="Ig-like_fold"/>
</dbReference>
<dbReference type="InterPro" id="IPR036179">
    <property type="entry name" value="Ig-like_dom_sf"/>
</dbReference>
<evidence type="ECO:0000256" key="1">
    <source>
        <dbReference type="ARBA" id="ARBA00004479"/>
    </source>
</evidence>
<organism evidence="11 12">
    <name type="scientific">Glaucidium brasilianum</name>
    <name type="common">Ferruginous pygmy-owl</name>
    <dbReference type="NCBI Taxonomy" id="78217"/>
    <lineage>
        <taxon>Eukaryota</taxon>
        <taxon>Metazoa</taxon>
        <taxon>Chordata</taxon>
        <taxon>Craniata</taxon>
        <taxon>Vertebrata</taxon>
        <taxon>Euteleostomi</taxon>
        <taxon>Archelosauria</taxon>
        <taxon>Archosauria</taxon>
        <taxon>Dinosauria</taxon>
        <taxon>Saurischia</taxon>
        <taxon>Theropoda</taxon>
        <taxon>Coelurosauria</taxon>
        <taxon>Aves</taxon>
        <taxon>Neognathae</taxon>
        <taxon>Neoaves</taxon>
        <taxon>Telluraves</taxon>
        <taxon>Strigiformes</taxon>
        <taxon>Strigidae</taxon>
        <taxon>Glaucidium</taxon>
    </lineage>
</organism>
<sequence>LLNVTEWNPAVFSFYTCYGKRVTVPTKLIVYRKAPWRKGGPCQSRHCGVTPSRCVSPSGAPKSVELEPVPELAVGDSHTLVCRVSGAAPIQNLTVILRRDSEVLLAQTFEWERWAEPVEVTHRLTARRQDNG</sequence>
<keyword evidence="12" id="KW-1185">Reference proteome</keyword>
<dbReference type="InterPro" id="IPR003987">
    <property type="entry name" value="ICAM_VCAM_N"/>
</dbReference>
<dbReference type="GO" id="GO:0005886">
    <property type="term" value="C:plasma membrane"/>
    <property type="evidence" value="ECO:0007669"/>
    <property type="project" value="TreeGrafter"/>
</dbReference>
<evidence type="ECO:0000256" key="7">
    <source>
        <dbReference type="ARBA" id="ARBA00023136"/>
    </source>
</evidence>
<keyword evidence="4" id="KW-0677">Repeat</keyword>
<keyword evidence="10" id="KW-0393">Immunoglobulin domain</keyword>
<dbReference type="SUPFAM" id="SSF48726">
    <property type="entry name" value="Immunoglobulin"/>
    <property type="match status" value="1"/>
</dbReference>
<dbReference type="GO" id="GO:0005178">
    <property type="term" value="F:integrin binding"/>
    <property type="evidence" value="ECO:0007669"/>
    <property type="project" value="InterPro"/>
</dbReference>
<proteinExistence type="predicted"/>
<dbReference type="EMBL" id="VXAP01001655">
    <property type="protein sequence ID" value="NXL40468.1"/>
    <property type="molecule type" value="Genomic_DNA"/>
</dbReference>
<dbReference type="InterPro" id="IPR047012">
    <property type="entry name" value="ICAM_VCAM"/>
</dbReference>
<dbReference type="Proteomes" id="UP000591073">
    <property type="component" value="Unassembled WGS sequence"/>
</dbReference>
<comment type="subcellular location">
    <subcellularLocation>
        <location evidence="1">Membrane</location>
        <topology evidence="1">Single-pass type I membrane protein</topology>
    </subcellularLocation>
</comment>
<reference evidence="11 12" key="1">
    <citation type="submission" date="2019-09" db="EMBL/GenBank/DDBJ databases">
        <title>Bird 10,000 Genomes (B10K) Project - Family phase.</title>
        <authorList>
            <person name="Zhang G."/>
        </authorList>
    </citation>
    <scope>NUCLEOTIDE SEQUENCE [LARGE SCALE GENOMIC DNA]</scope>
    <source>
        <strain evidence="11">B10K-DU-008-63</strain>
    </source>
</reference>
<dbReference type="Gene3D" id="2.60.40.10">
    <property type="entry name" value="Immunoglobulins"/>
    <property type="match status" value="1"/>
</dbReference>
<keyword evidence="9" id="KW-0325">Glycoprotein</keyword>
<dbReference type="PANTHER" id="PTHR13771:SF9">
    <property type="entry name" value="INTERCELLULAR ADHESION MOLECULE 5"/>
    <property type="match status" value="1"/>
</dbReference>
<dbReference type="PANTHER" id="PTHR13771">
    <property type="entry name" value="INTERCELLULAR ADHESION MOLECULE"/>
    <property type="match status" value="1"/>
</dbReference>
<evidence type="ECO:0000256" key="2">
    <source>
        <dbReference type="ARBA" id="ARBA00022692"/>
    </source>
</evidence>
<keyword evidence="5" id="KW-0130">Cell adhesion</keyword>
<dbReference type="PRINTS" id="PR01472">
    <property type="entry name" value="ICAMVCAM1"/>
</dbReference>
<keyword evidence="2" id="KW-0812">Transmembrane</keyword>
<keyword evidence="8" id="KW-1015">Disulfide bond</keyword>
<feature type="non-terminal residue" evidence="11">
    <location>
        <position position="132"/>
    </location>
</feature>
<keyword evidence="3" id="KW-0732">Signal</keyword>